<dbReference type="Proteomes" id="UP000314986">
    <property type="component" value="Unassembled WGS sequence"/>
</dbReference>
<name>A0A4W3JIH7_CALMI</name>
<keyword evidence="1" id="KW-0391">Immunity</keyword>
<keyword evidence="6" id="KW-1185">Reference proteome</keyword>
<dbReference type="PROSITE" id="PS50001">
    <property type="entry name" value="SH2"/>
    <property type="match status" value="1"/>
</dbReference>
<dbReference type="GO" id="GO:0009968">
    <property type="term" value="P:negative regulation of signal transduction"/>
    <property type="evidence" value="ECO:0007669"/>
    <property type="project" value="TreeGrafter"/>
</dbReference>
<evidence type="ECO:0000313" key="5">
    <source>
        <dbReference type="Ensembl" id="ENSCMIP00000039221.1"/>
    </source>
</evidence>
<dbReference type="GO" id="GO:0045579">
    <property type="term" value="P:positive regulation of B cell differentiation"/>
    <property type="evidence" value="ECO:0007669"/>
    <property type="project" value="TreeGrafter"/>
</dbReference>
<dbReference type="AlphaFoldDB" id="A0A4W3JIH7"/>
<reference evidence="5" key="5">
    <citation type="submission" date="2025-09" db="UniProtKB">
        <authorList>
            <consortium name="Ensembl"/>
        </authorList>
    </citation>
    <scope>IDENTIFICATION</scope>
</reference>
<dbReference type="InterPro" id="IPR036860">
    <property type="entry name" value="SH2_dom_sf"/>
</dbReference>
<protein>
    <submittedName>
        <fullName evidence="5">SH2 domain-containing protein 1A-like</fullName>
    </submittedName>
</protein>
<dbReference type="Ensembl" id="ENSCMIT00000039788.1">
    <property type="protein sequence ID" value="ENSCMIP00000039221.1"/>
    <property type="gene ID" value="ENSCMIG00000016438.1"/>
</dbReference>
<reference evidence="6" key="3">
    <citation type="journal article" date="2014" name="Nature">
        <title>Elephant shark genome provides unique insights into gnathostome evolution.</title>
        <authorList>
            <consortium name="International Elephant Shark Genome Sequencing Consortium"/>
            <person name="Venkatesh B."/>
            <person name="Lee A.P."/>
            <person name="Ravi V."/>
            <person name="Maurya A.K."/>
            <person name="Lian M.M."/>
            <person name="Swann J.B."/>
            <person name="Ohta Y."/>
            <person name="Flajnik M.F."/>
            <person name="Sutoh Y."/>
            <person name="Kasahara M."/>
            <person name="Hoon S."/>
            <person name="Gangu V."/>
            <person name="Roy S.W."/>
            <person name="Irimia M."/>
            <person name="Korzh V."/>
            <person name="Kondrychyn I."/>
            <person name="Lim Z.W."/>
            <person name="Tay B.H."/>
            <person name="Tohari S."/>
            <person name="Kong K.W."/>
            <person name="Ho S."/>
            <person name="Lorente-Galdos B."/>
            <person name="Quilez J."/>
            <person name="Marques-Bonet T."/>
            <person name="Raney B.J."/>
            <person name="Ingham P.W."/>
            <person name="Tay A."/>
            <person name="Hillier L.W."/>
            <person name="Minx P."/>
            <person name="Boehm T."/>
            <person name="Wilson R.K."/>
            <person name="Brenner S."/>
            <person name="Warren W.C."/>
        </authorList>
    </citation>
    <scope>NUCLEOTIDE SEQUENCE [LARGE SCALE GENOMIC DNA]</scope>
</reference>
<dbReference type="GeneTree" id="ENSGT00940000155920"/>
<evidence type="ECO:0000259" key="4">
    <source>
        <dbReference type="PROSITE" id="PS50001"/>
    </source>
</evidence>
<proteinExistence type="predicted"/>
<dbReference type="SMART" id="SM00252">
    <property type="entry name" value="SH2"/>
    <property type="match status" value="1"/>
</dbReference>
<evidence type="ECO:0000256" key="3">
    <source>
        <dbReference type="PROSITE-ProRule" id="PRU00191"/>
    </source>
</evidence>
<feature type="domain" description="SH2" evidence="4">
    <location>
        <begin position="16"/>
        <end position="111"/>
    </location>
</feature>
<gene>
    <name evidence="5" type="primary">LOC103177105</name>
</gene>
<reference evidence="6" key="1">
    <citation type="journal article" date="2006" name="Science">
        <title>Ancient noncoding elements conserved in the human genome.</title>
        <authorList>
            <person name="Venkatesh B."/>
            <person name="Kirkness E.F."/>
            <person name="Loh Y.H."/>
            <person name="Halpern A.L."/>
            <person name="Lee A.P."/>
            <person name="Johnson J."/>
            <person name="Dandona N."/>
            <person name="Viswanathan L.D."/>
            <person name="Tay A."/>
            <person name="Venter J.C."/>
            <person name="Strausberg R.L."/>
            <person name="Brenner S."/>
        </authorList>
    </citation>
    <scope>NUCLEOTIDE SEQUENCE [LARGE SCALE GENOMIC DNA]</scope>
</reference>
<dbReference type="GeneID" id="103177105"/>
<dbReference type="PANTHER" id="PTHR46051:SF3">
    <property type="entry name" value="PHOSPHATIDYLINOSITOL 3,4,5-TRISPHOSPHATE 5-PHOSPHATASE 1"/>
    <property type="match status" value="1"/>
</dbReference>
<dbReference type="PANTHER" id="PTHR46051">
    <property type="entry name" value="SH2 DOMAIN-CONTAINING PROTEIN"/>
    <property type="match status" value="1"/>
</dbReference>
<accession>A0A4W3JIH7</accession>
<reference evidence="5" key="4">
    <citation type="submission" date="2025-08" db="UniProtKB">
        <authorList>
            <consortium name="Ensembl"/>
        </authorList>
    </citation>
    <scope>IDENTIFICATION</scope>
</reference>
<dbReference type="InParanoid" id="A0A4W3JIH7"/>
<dbReference type="GO" id="GO:0045779">
    <property type="term" value="P:negative regulation of bone resorption"/>
    <property type="evidence" value="ECO:0007669"/>
    <property type="project" value="TreeGrafter"/>
</dbReference>
<dbReference type="GO" id="GO:0005829">
    <property type="term" value="C:cytosol"/>
    <property type="evidence" value="ECO:0007669"/>
    <property type="project" value="TreeGrafter"/>
</dbReference>
<keyword evidence="2 3" id="KW-0727">SH2 domain</keyword>
<reference evidence="6" key="2">
    <citation type="journal article" date="2007" name="PLoS Biol.">
        <title>Survey sequencing and comparative analysis of the elephant shark (Callorhinchus milii) genome.</title>
        <authorList>
            <person name="Venkatesh B."/>
            <person name="Kirkness E.F."/>
            <person name="Loh Y.H."/>
            <person name="Halpern A.L."/>
            <person name="Lee A.P."/>
            <person name="Johnson J."/>
            <person name="Dandona N."/>
            <person name="Viswanathan L.D."/>
            <person name="Tay A."/>
            <person name="Venter J.C."/>
            <person name="Strausberg R.L."/>
            <person name="Brenner S."/>
        </authorList>
    </citation>
    <scope>NUCLEOTIDE SEQUENCE [LARGE SCALE GENOMIC DNA]</scope>
</reference>
<dbReference type="PRINTS" id="PR00401">
    <property type="entry name" value="SH2DOMAIN"/>
</dbReference>
<dbReference type="GO" id="GO:0050776">
    <property type="term" value="P:regulation of immune response"/>
    <property type="evidence" value="ECO:0007669"/>
    <property type="project" value="TreeGrafter"/>
</dbReference>
<dbReference type="SUPFAM" id="SSF55550">
    <property type="entry name" value="SH2 domain"/>
    <property type="match status" value="1"/>
</dbReference>
<evidence type="ECO:0000256" key="2">
    <source>
        <dbReference type="ARBA" id="ARBA00022999"/>
    </source>
</evidence>
<dbReference type="GO" id="GO:0045659">
    <property type="term" value="P:negative regulation of neutrophil differentiation"/>
    <property type="evidence" value="ECO:0007669"/>
    <property type="project" value="TreeGrafter"/>
</dbReference>
<organism evidence="5 6">
    <name type="scientific">Callorhinchus milii</name>
    <name type="common">Ghost shark</name>
    <dbReference type="NCBI Taxonomy" id="7868"/>
    <lineage>
        <taxon>Eukaryota</taxon>
        <taxon>Metazoa</taxon>
        <taxon>Chordata</taxon>
        <taxon>Craniata</taxon>
        <taxon>Vertebrata</taxon>
        <taxon>Chondrichthyes</taxon>
        <taxon>Holocephali</taxon>
        <taxon>Chimaeriformes</taxon>
        <taxon>Callorhinchidae</taxon>
        <taxon>Callorhinchus</taxon>
    </lineage>
</organism>
<sequence>MKFRRFGAKKSMKSLAYHGRINQKDTQNLLALSGKDGSYLIRDSETVPDTYCLCVLNKTFVHTYRISQTSRKWSVQTSKGIPLRLFNNIEELIATHQRPGQGTVVPLQHPVFIGTYNFPSQNAGLKGSQTTCNSRLAEPS</sequence>
<dbReference type="STRING" id="7868.ENSCMIP00000039221"/>
<dbReference type="GO" id="GO:0002376">
    <property type="term" value="P:immune system process"/>
    <property type="evidence" value="ECO:0007669"/>
    <property type="project" value="UniProtKB-KW"/>
</dbReference>
<evidence type="ECO:0000313" key="6">
    <source>
        <dbReference type="Proteomes" id="UP000314986"/>
    </source>
</evidence>
<dbReference type="KEGG" id="cmk:103177105"/>
<dbReference type="OrthoDB" id="10053436at2759"/>
<dbReference type="OMA" id="PHKHINT"/>
<dbReference type="Pfam" id="PF00017">
    <property type="entry name" value="SH2"/>
    <property type="match status" value="1"/>
</dbReference>
<dbReference type="InterPro" id="IPR000980">
    <property type="entry name" value="SH2"/>
</dbReference>
<dbReference type="Gene3D" id="3.30.505.10">
    <property type="entry name" value="SH2 domain"/>
    <property type="match status" value="1"/>
</dbReference>
<evidence type="ECO:0000256" key="1">
    <source>
        <dbReference type="ARBA" id="ARBA00022859"/>
    </source>
</evidence>